<dbReference type="PROSITE" id="PS51257">
    <property type="entry name" value="PROKAR_LIPOPROTEIN"/>
    <property type="match status" value="1"/>
</dbReference>
<organism evidence="3 4">
    <name type="scientific">Alkalimonas cellulosilytica</name>
    <dbReference type="NCBI Taxonomy" id="3058395"/>
    <lineage>
        <taxon>Bacteria</taxon>
        <taxon>Pseudomonadati</taxon>
        <taxon>Pseudomonadota</taxon>
        <taxon>Gammaproteobacteria</taxon>
        <taxon>Alkalimonas</taxon>
    </lineage>
</organism>
<name>A0ABU7J7E0_9GAMM</name>
<reference evidence="3 4" key="1">
    <citation type="submission" date="2023-07" db="EMBL/GenBank/DDBJ databases">
        <title>Alkalimonas sp., MEB108 novel, alkaliphilic bacterium isolated from Lonar Lake, India.</title>
        <authorList>
            <person name="Joshi A."/>
            <person name="Thite S."/>
        </authorList>
    </citation>
    <scope>NUCLEOTIDE SEQUENCE [LARGE SCALE GENOMIC DNA]</scope>
    <source>
        <strain evidence="3 4">MEB108</strain>
    </source>
</reference>
<dbReference type="Pfam" id="PF07007">
    <property type="entry name" value="LprI"/>
    <property type="match status" value="1"/>
</dbReference>
<sequence>MFRATPAVLVLCLAFCSLAAFSCDEHRIDCDKAYSTYEINQCAAMELDKAKQQLAYYLETALEHHSDDTELVAAIQVAQQDWERYANAHCQAVYTQWRDGTIRGVMALSCMTQQTHARTHELWQRFLTFMDSTPAVLPEPGA</sequence>
<feature type="signal peptide" evidence="1">
    <location>
        <begin position="1"/>
        <end position="22"/>
    </location>
</feature>
<keyword evidence="1" id="KW-0732">Signal</keyword>
<accession>A0ABU7J7E0</accession>
<dbReference type="EMBL" id="JAUHLI010000009">
    <property type="protein sequence ID" value="MEE2001927.1"/>
    <property type="molecule type" value="Genomic_DNA"/>
</dbReference>
<protein>
    <submittedName>
        <fullName evidence="3">Lysozyme inhibitor LprI family protein</fullName>
    </submittedName>
</protein>
<evidence type="ECO:0000313" key="4">
    <source>
        <dbReference type="Proteomes" id="UP001336314"/>
    </source>
</evidence>
<keyword evidence="4" id="KW-1185">Reference proteome</keyword>
<proteinExistence type="predicted"/>
<dbReference type="Proteomes" id="UP001336314">
    <property type="component" value="Unassembled WGS sequence"/>
</dbReference>
<dbReference type="RefSeq" id="WP_330129010.1">
    <property type="nucleotide sequence ID" value="NZ_JAUHLI010000009.1"/>
</dbReference>
<evidence type="ECO:0000259" key="2">
    <source>
        <dbReference type="Pfam" id="PF07007"/>
    </source>
</evidence>
<gene>
    <name evidence="3" type="ORF">QWY20_10735</name>
</gene>
<evidence type="ECO:0000313" key="3">
    <source>
        <dbReference type="EMBL" id="MEE2001927.1"/>
    </source>
</evidence>
<feature type="chain" id="PRO_5046159180" evidence="1">
    <location>
        <begin position="23"/>
        <end position="142"/>
    </location>
</feature>
<evidence type="ECO:0000256" key="1">
    <source>
        <dbReference type="SAM" id="SignalP"/>
    </source>
</evidence>
<dbReference type="Gene3D" id="1.20.1270.180">
    <property type="match status" value="1"/>
</dbReference>
<feature type="domain" description="Lysozyme inhibitor LprI-like N-terminal" evidence="2">
    <location>
        <begin position="30"/>
        <end position="122"/>
    </location>
</feature>
<comment type="caution">
    <text evidence="3">The sequence shown here is derived from an EMBL/GenBank/DDBJ whole genome shotgun (WGS) entry which is preliminary data.</text>
</comment>
<dbReference type="InterPro" id="IPR009739">
    <property type="entry name" value="LprI-like_N"/>
</dbReference>